<dbReference type="Gene3D" id="3.40.1090.10">
    <property type="entry name" value="Cytosolic phospholipase A2 catalytic domain"/>
    <property type="match status" value="1"/>
</dbReference>
<evidence type="ECO:0000313" key="8">
    <source>
        <dbReference type="Proteomes" id="UP001642260"/>
    </source>
</evidence>
<feature type="short sequence motif" description="GXSXG" evidence="4">
    <location>
        <begin position="63"/>
        <end position="67"/>
    </location>
</feature>
<dbReference type="Proteomes" id="UP001642260">
    <property type="component" value="Unassembled WGS sequence"/>
</dbReference>
<sequence>MEINKFRKNIPPSFGERVTILSIDGGGVRGVIPGVILAYLEEQLQAIDGKDARIAHYFDVIAGTSTGGLVTAMLTAPKNKDSARPLFDAKDI</sequence>
<keyword evidence="3 5" id="KW-0443">Lipid metabolism</keyword>
<dbReference type="AlphaFoldDB" id="A0ABC8KP79"/>
<feature type="domain" description="PNPLA" evidence="6">
    <location>
        <begin position="21"/>
        <end position="92"/>
    </location>
</feature>
<evidence type="ECO:0000256" key="3">
    <source>
        <dbReference type="ARBA" id="ARBA00023098"/>
    </source>
</evidence>
<keyword evidence="8" id="KW-1185">Reference proteome</keyword>
<feature type="non-terminal residue" evidence="7">
    <location>
        <position position="92"/>
    </location>
</feature>
<dbReference type="EMBL" id="CAKOAT010263709">
    <property type="protein sequence ID" value="CAH8359244.1"/>
    <property type="molecule type" value="Genomic_DNA"/>
</dbReference>
<comment type="domain">
    <text evidence="5">The nitrogen atoms of the two glycine residues in the GGXR motif define the oxyanion hole, and stabilize the oxyanion that forms during the nucleophilic attack by the catalytic serine during substrate cleavage.</text>
</comment>
<evidence type="ECO:0000256" key="4">
    <source>
        <dbReference type="PROSITE-ProRule" id="PRU01161"/>
    </source>
</evidence>
<reference evidence="7 8" key="1">
    <citation type="submission" date="2022-03" db="EMBL/GenBank/DDBJ databases">
        <authorList>
            <person name="Macdonald S."/>
            <person name="Ahmed S."/>
            <person name="Newling K."/>
        </authorList>
    </citation>
    <scope>NUCLEOTIDE SEQUENCE [LARGE SCALE GENOMIC DNA]</scope>
</reference>
<comment type="function">
    <text evidence="5">Lipolytic acyl hydrolase (LAH).</text>
</comment>
<comment type="caution">
    <text evidence="4">Lacks conserved residue(s) required for the propagation of feature annotation.</text>
</comment>
<dbReference type="Pfam" id="PF01734">
    <property type="entry name" value="Patatin"/>
    <property type="match status" value="1"/>
</dbReference>
<organism evidence="7 8">
    <name type="scientific">Eruca vesicaria subsp. sativa</name>
    <name type="common">Garden rocket</name>
    <name type="synonym">Eruca sativa</name>
    <dbReference type="NCBI Taxonomy" id="29727"/>
    <lineage>
        <taxon>Eukaryota</taxon>
        <taxon>Viridiplantae</taxon>
        <taxon>Streptophyta</taxon>
        <taxon>Embryophyta</taxon>
        <taxon>Tracheophyta</taxon>
        <taxon>Spermatophyta</taxon>
        <taxon>Magnoliopsida</taxon>
        <taxon>eudicotyledons</taxon>
        <taxon>Gunneridae</taxon>
        <taxon>Pentapetalae</taxon>
        <taxon>rosids</taxon>
        <taxon>malvids</taxon>
        <taxon>Brassicales</taxon>
        <taxon>Brassicaceae</taxon>
        <taxon>Brassiceae</taxon>
        <taxon>Eruca</taxon>
    </lineage>
</organism>
<dbReference type="InterPro" id="IPR016035">
    <property type="entry name" value="Acyl_Trfase/lysoPLipase"/>
</dbReference>
<evidence type="ECO:0000259" key="6">
    <source>
        <dbReference type="PROSITE" id="PS51635"/>
    </source>
</evidence>
<dbReference type="InterPro" id="IPR002641">
    <property type="entry name" value="PNPLA_dom"/>
</dbReference>
<comment type="similarity">
    <text evidence="1 5">Belongs to the patatin family.</text>
</comment>
<dbReference type="EC" id="3.1.1.-" evidence="5"/>
<name>A0ABC8KP79_ERUVS</name>
<dbReference type="GO" id="GO:0016787">
    <property type="term" value="F:hydrolase activity"/>
    <property type="evidence" value="ECO:0007669"/>
    <property type="project" value="UniProtKB-KW"/>
</dbReference>
<dbReference type="PANTHER" id="PTHR32176:SF92">
    <property type="entry name" value="XYLOSE ISOMERASE"/>
    <property type="match status" value="1"/>
</dbReference>
<evidence type="ECO:0000313" key="7">
    <source>
        <dbReference type="EMBL" id="CAH8359244.1"/>
    </source>
</evidence>
<gene>
    <name evidence="7" type="ORF">ERUC_LOCUS25000</name>
</gene>
<dbReference type="GO" id="GO:0016042">
    <property type="term" value="P:lipid catabolic process"/>
    <property type="evidence" value="ECO:0007669"/>
    <property type="project" value="UniProtKB-KW"/>
</dbReference>
<evidence type="ECO:0000256" key="5">
    <source>
        <dbReference type="RuleBase" id="RU361262"/>
    </source>
</evidence>
<comment type="caution">
    <text evidence="7">The sequence shown here is derived from an EMBL/GenBank/DDBJ whole genome shotgun (WGS) entry which is preliminary data.</text>
</comment>
<dbReference type="SUPFAM" id="SSF52151">
    <property type="entry name" value="FabD/lysophospholipase-like"/>
    <property type="match status" value="1"/>
</dbReference>
<proteinExistence type="inferred from homology"/>
<dbReference type="PANTHER" id="PTHR32176">
    <property type="entry name" value="XYLOSE ISOMERASE"/>
    <property type="match status" value="1"/>
</dbReference>
<accession>A0ABC8KP79</accession>
<evidence type="ECO:0000256" key="2">
    <source>
        <dbReference type="ARBA" id="ARBA00022963"/>
    </source>
</evidence>
<protein>
    <recommendedName>
        <fullName evidence="5">Patatin</fullName>
        <ecNumber evidence="5">3.1.1.-</ecNumber>
    </recommendedName>
</protein>
<keyword evidence="5" id="KW-0378">Hydrolase</keyword>
<keyword evidence="2 5" id="KW-0442">Lipid degradation</keyword>
<feature type="short sequence motif" description="GXGXXG" evidence="4">
    <location>
        <begin position="25"/>
        <end position="30"/>
    </location>
</feature>
<dbReference type="PROSITE" id="PS51635">
    <property type="entry name" value="PNPLA"/>
    <property type="match status" value="1"/>
</dbReference>
<evidence type="ECO:0000256" key="1">
    <source>
        <dbReference type="ARBA" id="ARBA00010240"/>
    </source>
</evidence>